<dbReference type="EMBL" id="VDEP01000446">
    <property type="protein sequence ID" value="KAA1078836.1"/>
    <property type="molecule type" value="Genomic_DNA"/>
</dbReference>
<dbReference type="Proteomes" id="UP000325313">
    <property type="component" value="Unassembled WGS sequence"/>
</dbReference>
<accession>A0A5B0MLI9</accession>
<keyword evidence="3" id="KW-1185">Reference proteome</keyword>
<organism evidence="1 3">
    <name type="scientific">Puccinia graminis f. sp. tritici</name>
    <dbReference type="NCBI Taxonomy" id="56615"/>
    <lineage>
        <taxon>Eukaryota</taxon>
        <taxon>Fungi</taxon>
        <taxon>Dikarya</taxon>
        <taxon>Basidiomycota</taxon>
        <taxon>Pucciniomycotina</taxon>
        <taxon>Pucciniomycetes</taxon>
        <taxon>Pucciniales</taxon>
        <taxon>Pucciniaceae</taxon>
        <taxon>Puccinia</taxon>
    </lineage>
</organism>
<dbReference type="AlphaFoldDB" id="A0A5B0MLI9"/>
<evidence type="ECO:0000313" key="4">
    <source>
        <dbReference type="Proteomes" id="UP000325313"/>
    </source>
</evidence>
<proteinExistence type="predicted"/>
<dbReference type="OrthoDB" id="10400764at2759"/>
<evidence type="ECO:0000313" key="3">
    <source>
        <dbReference type="Proteomes" id="UP000324748"/>
    </source>
</evidence>
<evidence type="ECO:0000313" key="2">
    <source>
        <dbReference type="EMBL" id="KAA1078836.1"/>
    </source>
</evidence>
<dbReference type="EMBL" id="VSWC01000145">
    <property type="protein sequence ID" value="KAA1076859.1"/>
    <property type="molecule type" value="Genomic_DNA"/>
</dbReference>
<comment type="caution">
    <text evidence="1">The sequence shown here is derived from an EMBL/GenBank/DDBJ whole genome shotgun (WGS) entry which is preliminary data.</text>
</comment>
<evidence type="ECO:0000313" key="1">
    <source>
        <dbReference type="EMBL" id="KAA1076859.1"/>
    </source>
</evidence>
<dbReference type="Proteomes" id="UP000324748">
    <property type="component" value="Unassembled WGS sequence"/>
</dbReference>
<protein>
    <submittedName>
        <fullName evidence="1">Uncharacterized protein</fullName>
    </submittedName>
</protein>
<sequence length="93" mass="10061">MAPFSIALSSLDIPLTPAGEARRSYTTSTLIFPHFRSPPLHSSVRFNARFDLLFASTCISTSSSTTQPLILTDLADPSLATSFTNYRSTSSTT</sequence>
<name>A0A5B0MLI9_PUCGR</name>
<reference evidence="3 4" key="1">
    <citation type="submission" date="2019-05" db="EMBL/GenBank/DDBJ databases">
        <title>Emergence of the Ug99 lineage of the wheat stem rust pathogen through somatic hybridization.</title>
        <authorList>
            <person name="Li F."/>
            <person name="Upadhyaya N.M."/>
            <person name="Sperschneider J."/>
            <person name="Matny O."/>
            <person name="Nguyen-Phuc H."/>
            <person name="Mago R."/>
            <person name="Raley C."/>
            <person name="Miller M.E."/>
            <person name="Silverstein K.A.T."/>
            <person name="Henningsen E."/>
            <person name="Hirsch C.D."/>
            <person name="Visser B."/>
            <person name="Pretorius Z.A."/>
            <person name="Steffenson B.J."/>
            <person name="Schwessinger B."/>
            <person name="Dodds P.N."/>
            <person name="Figueroa M."/>
        </authorList>
    </citation>
    <scope>NUCLEOTIDE SEQUENCE [LARGE SCALE GENOMIC DNA]</scope>
    <source>
        <strain evidence="1">21-0</strain>
        <strain evidence="2 4">Ug99</strain>
    </source>
</reference>
<gene>
    <name evidence="1" type="ORF">PGT21_022372</name>
    <name evidence="2" type="ORF">PGTUg99_005911</name>
</gene>